<keyword evidence="1" id="KW-0934">Plastid</keyword>
<reference evidence="1" key="1">
    <citation type="journal article" date="2017" name="J. Phycol.">
        <title>Analysis of chloroplast genomes and a supermatrix inform reclassification of the Rhodomelaceae (Rhodophyta).</title>
        <authorList>
            <person name="Diaz-Tapia P."/>
            <person name="Maggs C.A."/>
            <person name="West J.A."/>
            <person name="Verbruggen H."/>
        </authorList>
    </citation>
    <scope>NUCLEOTIDE SEQUENCE</scope>
    <source>
        <strain evidence="1">PD1107</strain>
    </source>
</reference>
<proteinExistence type="predicted"/>
<name>A0A1Z1MMB4_9FLOR</name>
<dbReference type="RefSeq" id="YP_009397749.1">
    <property type="nucleotide sequence ID" value="NC_035288.1"/>
</dbReference>
<gene>
    <name evidence="1" type="primary">orf38</name>
</gene>
<organism evidence="1">
    <name type="scientific">Dipterosiphonia australica</name>
    <dbReference type="NCBI Taxonomy" id="2007208"/>
    <lineage>
        <taxon>Eukaryota</taxon>
        <taxon>Rhodophyta</taxon>
        <taxon>Florideophyceae</taxon>
        <taxon>Rhodymeniophycidae</taxon>
        <taxon>Ceramiales</taxon>
        <taxon>Rhodomelaceae</taxon>
        <taxon>Herposiphonieae</taxon>
        <taxon>Dipterosiphonia</taxon>
    </lineage>
</organism>
<keyword evidence="1" id="KW-0150">Chloroplast</keyword>
<geneLocation type="chloroplast" evidence="1"/>
<sequence>MIIILFTYLKESKAFGDFCYMSVTINLYKVYISLFYIF</sequence>
<dbReference type="EMBL" id="MF101444">
    <property type="protein sequence ID" value="ARW66935.1"/>
    <property type="molecule type" value="Genomic_DNA"/>
</dbReference>
<dbReference type="AlphaFoldDB" id="A0A1Z1MMB4"/>
<dbReference type="GeneID" id="33360161"/>
<evidence type="ECO:0000313" key="1">
    <source>
        <dbReference type="EMBL" id="ARW66935.1"/>
    </source>
</evidence>
<protein>
    <submittedName>
        <fullName evidence="1">Uncharacterized protein</fullName>
    </submittedName>
</protein>
<accession>A0A1Z1MMB4</accession>